<dbReference type="GO" id="GO:0016874">
    <property type="term" value="F:ligase activity"/>
    <property type="evidence" value="ECO:0007669"/>
    <property type="project" value="UniProtKB-KW"/>
</dbReference>
<proteinExistence type="inferred from homology"/>
<feature type="non-terminal residue" evidence="14">
    <location>
        <position position="1"/>
    </location>
</feature>
<evidence type="ECO:0000256" key="7">
    <source>
        <dbReference type="ARBA" id="ARBA00022833"/>
    </source>
</evidence>
<accession>A0A7L0D444</accession>
<evidence type="ECO:0000256" key="11">
    <source>
        <dbReference type="ARBA" id="ARBA00045940"/>
    </source>
</evidence>
<gene>
    <name evidence="14" type="primary">Pja2</name>
    <name evidence="14" type="ORF">ROSBEN_R07001</name>
</gene>
<keyword evidence="3" id="KW-0808">Transferase</keyword>
<dbReference type="EC" id="2.3.2.27" evidence="2"/>
<evidence type="ECO:0000313" key="15">
    <source>
        <dbReference type="Proteomes" id="UP000545435"/>
    </source>
</evidence>
<comment type="catalytic activity">
    <reaction evidence="1">
        <text>S-ubiquitinyl-[E2 ubiquitin-conjugating enzyme]-L-cysteine + [acceptor protein]-L-lysine = [E2 ubiquitin-conjugating enzyme]-L-cysteine + N(6)-ubiquitinyl-[acceptor protein]-L-lysine.</text>
        <dbReference type="EC" id="2.3.2.27"/>
    </reaction>
</comment>
<comment type="similarity">
    <text evidence="8">Belongs to the RNF181 family.</text>
</comment>
<dbReference type="InterPro" id="IPR001841">
    <property type="entry name" value="Znf_RING"/>
</dbReference>
<dbReference type="GO" id="GO:0005634">
    <property type="term" value="C:nucleus"/>
    <property type="evidence" value="ECO:0007669"/>
    <property type="project" value="TreeGrafter"/>
</dbReference>
<dbReference type="GO" id="GO:0008270">
    <property type="term" value="F:zinc ion binding"/>
    <property type="evidence" value="ECO:0007669"/>
    <property type="project" value="UniProtKB-KW"/>
</dbReference>
<comment type="function">
    <text evidence="11">E3 ubiquitin-protein ligase which accepts ubiquitin from an E2 ubiquitin-conjugating enzyme in the form of a thioester and then directly transfers the ubiquitin to targeted substrates. Catalyzes monoubiquitination of 26S proteasome subunit PSMC2/RPT1.</text>
</comment>
<dbReference type="GO" id="GO:0006511">
    <property type="term" value="P:ubiquitin-dependent protein catabolic process"/>
    <property type="evidence" value="ECO:0007669"/>
    <property type="project" value="TreeGrafter"/>
</dbReference>
<evidence type="ECO:0000259" key="13">
    <source>
        <dbReference type="PROSITE" id="PS50089"/>
    </source>
</evidence>
<protein>
    <recommendedName>
        <fullName evidence="9">E3 ubiquitin-protein ligase RNF181</fullName>
        <ecNumber evidence="2">2.3.2.27</ecNumber>
    </recommendedName>
    <alternativeName>
        <fullName evidence="10">RING finger protein 181</fullName>
    </alternativeName>
</protein>
<evidence type="ECO:0000313" key="14">
    <source>
        <dbReference type="EMBL" id="NXJ66704.1"/>
    </source>
</evidence>
<evidence type="ECO:0000256" key="6">
    <source>
        <dbReference type="ARBA" id="ARBA00022786"/>
    </source>
</evidence>
<dbReference type="FunFam" id="3.30.40.10:FF:000127">
    <property type="entry name" value="E3 ubiquitin-protein ligase RNF181"/>
    <property type="match status" value="1"/>
</dbReference>
<reference evidence="14 15" key="1">
    <citation type="submission" date="2019-09" db="EMBL/GenBank/DDBJ databases">
        <title>Bird 10,000 Genomes (B10K) Project - Family phase.</title>
        <authorList>
            <person name="Zhang G."/>
        </authorList>
    </citation>
    <scope>NUCLEOTIDE SEQUENCE [LARGE SCALE GENOMIC DNA]</scope>
    <source>
        <strain evidence="14">B10K-DU-006-20</strain>
        <tissue evidence="14">Mixed tissue sample</tissue>
    </source>
</reference>
<name>A0A7L0D444_9CHAR</name>
<evidence type="ECO:0000256" key="8">
    <source>
        <dbReference type="ARBA" id="ARBA00038197"/>
    </source>
</evidence>
<evidence type="ECO:0000256" key="4">
    <source>
        <dbReference type="ARBA" id="ARBA00022723"/>
    </source>
</evidence>
<dbReference type="GO" id="GO:0016567">
    <property type="term" value="P:protein ubiquitination"/>
    <property type="evidence" value="ECO:0007669"/>
    <property type="project" value="UniProtKB-ARBA"/>
</dbReference>
<dbReference type="AlphaFoldDB" id="A0A7L0D444"/>
<keyword evidence="4" id="KW-0479">Metal-binding</keyword>
<evidence type="ECO:0000256" key="12">
    <source>
        <dbReference type="PROSITE-ProRule" id="PRU00175"/>
    </source>
</evidence>
<keyword evidence="14" id="KW-0436">Ligase</keyword>
<dbReference type="InterPro" id="IPR013083">
    <property type="entry name" value="Znf_RING/FYVE/PHD"/>
</dbReference>
<dbReference type="InterPro" id="IPR051834">
    <property type="entry name" value="RING_finger_E3_ligase"/>
</dbReference>
<dbReference type="Proteomes" id="UP000545435">
    <property type="component" value="Unassembled WGS sequence"/>
</dbReference>
<dbReference type="PANTHER" id="PTHR45931:SF3">
    <property type="entry name" value="RING ZINC FINGER-CONTAINING PROTEIN"/>
    <property type="match status" value="1"/>
</dbReference>
<keyword evidence="6" id="KW-0833">Ubl conjugation pathway</keyword>
<evidence type="ECO:0000256" key="9">
    <source>
        <dbReference type="ARBA" id="ARBA00039317"/>
    </source>
</evidence>
<keyword evidence="15" id="KW-1185">Reference proteome</keyword>
<sequence length="689" mass="78750">MAQEPGRPAWPIPAGGYPTITDRRYGRRYPYADFRQYLNSQDMGEYHHEDYQRLEWEDVLTEDFLYSSPPVVFSPDLLDEPVLENLGIREPICQSILSQPYEVNMSPFSPFSCGPEGNKISGNLMNPYEYSEDSAEYASGWYNDLNGQNGIAFVNIDPYEPDRSAQDKISLGREADYVFQGTLDHMFSELEKHMKCFTDLKSRLSTLNHSVPTECYEEAGPVPLMRYCSIDSGLARPDNWTCNFSAEEQAILKSNLSDSSRETQRIKTMVDVGVGTSVTVPDELSVSAGRPDQGNSPELVVRPKIRKRRTRNRLEREKLLHKDNKEESGSWRRNEVAEIQQGHAEPALRSSEEVRASVFLDSMEYKGYEEMCEDICEEIALRKNAASQEQKQVLDYTTLWDALEDCSRDSSVSYGDEYSSEWSDGEWPTVLSAYFTATERDQSSSDEIWETALCREDCEPEVWSSSDYVEENTDIYYQEGEPSVLEEGEIPWLRYRDDAESSSDDENYPVSGFVLSTWFPLHRDNSLEDDSSVSEHLDWRMYDEFAYGLWLPQVIPYLVPQFPTSMAPEEYPEQAVETAMVHLDSLGIDTEHAYPPATKETINSLPQIIVTDERASQQQCCTICYSDYVKDEIITELPCHHLFHRLCVSLWLEESGTCPVCRYVLAPKPLEEIAATALILSDHDSTPDH</sequence>
<evidence type="ECO:0000256" key="10">
    <source>
        <dbReference type="ARBA" id="ARBA00041674"/>
    </source>
</evidence>
<keyword evidence="7" id="KW-0862">Zinc</keyword>
<dbReference type="EMBL" id="VXAI01000167">
    <property type="protein sequence ID" value="NXJ66704.1"/>
    <property type="molecule type" value="Genomic_DNA"/>
</dbReference>
<dbReference type="Pfam" id="PF13639">
    <property type="entry name" value="zf-RING_2"/>
    <property type="match status" value="1"/>
</dbReference>
<evidence type="ECO:0000256" key="5">
    <source>
        <dbReference type="ARBA" id="ARBA00022771"/>
    </source>
</evidence>
<dbReference type="CDD" id="cd16465">
    <property type="entry name" value="RING-H2_PJA1_2"/>
    <property type="match status" value="1"/>
</dbReference>
<dbReference type="GO" id="GO:0061630">
    <property type="term" value="F:ubiquitin protein ligase activity"/>
    <property type="evidence" value="ECO:0007669"/>
    <property type="project" value="UniProtKB-EC"/>
</dbReference>
<dbReference type="Gene3D" id="3.30.40.10">
    <property type="entry name" value="Zinc/RING finger domain, C3HC4 (zinc finger)"/>
    <property type="match status" value="1"/>
</dbReference>
<dbReference type="PROSITE" id="PS50089">
    <property type="entry name" value="ZF_RING_2"/>
    <property type="match status" value="1"/>
</dbReference>
<dbReference type="SMART" id="SM00184">
    <property type="entry name" value="RING"/>
    <property type="match status" value="1"/>
</dbReference>
<evidence type="ECO:0000256" key="3">
    <source>
        <dbReference type="ARBA" id="ARBA00022679"/>
    </source>
</evidence>
<organism evidence="14 15">
    <name type="scientific">Rostratula benghalensis</name>
    <name type="common">greater painted-snipe</name>
    <dbReference type="NCBI Taxonomy" id="118793"/>
    <lineage>
        <taxon>Eukaryota</taxon>
        <taxon>Metazoa</taxon>
        <taxon>Chordata</taxon>
        <taxon>Craniata</taxon>
        <taxon>Vertebrata</taxon>
        <taxon>Euteleostomi</taxon>
        <taxon>Archelosauria</taxon>
        <taxon>Archosauria</taxon>
        <taxon>Dinosauria</taxon>
        <taxon>Saurischia</taxon>
        <taxon>Theropoda</taxon>
        <taxon>Coelurosauria</taxon>
        <taxon>Aves</taxon>
        <taxon>Neognathae</taxon>
        <taxon>Neoaves</taxon>
        <taxon>Charadriiformes</taxon>
        <taxon>Rostratulidae</taxon>
        <taxon>Rostratula</taxon>
    </lineage>
</organism>
<evidence type="ECO:0000256" key="2">
    <source>
        <dbReference type="ARBA" id="ARBA00012483"/>
    </source>
</evidence>
<evidence type="ECO:0000256" key="1">
    <source>
        <dbReference type="ARBA" id="ARBA00000900"/>
    </source>
</evidence>
<dbReference type="SUPFAM" id="SSF57850">
    <property type="entry name" value="RING/U-box"/>
    <property type="match status" value="1"/>
</dbReference>
<comment type="caution">
    <text evidence="14">The sequence shown here is derived from an EMBL/GenBank/DDBJ whole genome shotgun (WGS) entry which is preliminary data.</text>
</comment>
<feature type="non-terminal residue" evidence="14">
    <location>
        <position position="689"/>
    </location>
</feature>
<feature type="domain" description="RING-type" evidence="13">
    <location>
        <begin position="621"/>
        <end position="662"/>
    </location>
</feature>
<keyword evidence="5 12" id="KW-0863">Zinc-finger</keyword>
<dbReference type="PANTHER" id="PTHR45931">
    <property type="entry name" value="SI:CH211-59O9.10"/>
    <property type="match status" value="1"/>
</dbReference>